<gene>
    <name evidence="1" type="ORF">KF5_088</name>
</gene>
<evidence type="ECO:0000313" key="1">
    <source>
        <dbReference type="EMBL" id="ATI19398.1"/>
    </source>
</evidence>
<accession>A0A384WK01</accession>
<evidence type="ECO:0008006" key="3">
    <source>
        <dbReference type="Google" id="ProtNLM"/>
    </source>
</evidence>
<proteinExistence type="predicted"/>
<name>A0A384WK01_9CAUD</name>
<dbReference type="PROSITE" id="PS51257">
    <property type="entry name" value="PROKAR_LIPOPROTEIN"/>
    <property type="match status" value="1"/>
</dbReference>
<protein>
    <recommendedName>
        <fullName evidence="3">Lipoprotein</fullName>
    </recommendedName>
</protein>
<reference evidence="1 2" key="1">
    <citation type="submission" date="2017-08" db="EMBL/GenBank/DDBJ databases">
        <title>Complete genome sequence of bacteriophage vB_VpaS_KF5.</title>
        <authorList>
            <person name="Yu J."/>
            <person name="Kwak S.-J."/>
            <person name="Lim J.-A."/>
            <person name="Chang H.-J."/>
        </authorList>
    </citation>
    <scope>NUCLEOTIDE SEQUENCE [LARGE SCALE GENOMIC DNA]</scope>
</reference>
<dbReference type="EMBL" id="MF754115">
    <property type="protein sequence ID" value="ATI19398.1"/>
    <property type="molecule type" value="Genomic_DNA"/>
</dbReference>
<evidence type="ECO:0000313" key="2">
    <source>
        <dbReference type="Proteomes" id="UP000257560"/>
    </source>
</evidence>
<dbReference type="Proteomes" id="UP000257560">
    <property type="component" value="Segment"/>
</dbReference>
<sequence length="50" mass="5272">MKILLICAVIAGGLVSCDQVMTANAVKTCEAKKQAGELSAPFNNCDILKF</sequence>
<organism evidence="1 2">
    <name type="scientific">Vibrio phage vB_VpaS_KF5</name>
    <dbReference type="NCBI Taxonomy" id="2041476"/>
    <lineage>
        <taxon>Viruses</taxon>
        <taxon>Duplodnaviria</taxon>
        <taxon>Heunggongvirae</taxon>
        <taxon>Uroviricota</taxon>
        <taxon>Caudoviricetes</taxon>
        <taxon>Mardecavirus</taxon>
        <taxon>Mardecavirus SSP002</taxon>
    </lineage>
</organism>